<sequence>MAAQSYYNSEGLTAPKPSGPYQQLYGDGNGSSMYRSDSTDIHQSLEEDQALKARIRRLRLISRIVGLLLAIATLVTQALTLHKFLTTRHTRKAVSRSDGSMIRRTPWHQDSKVWPTYMYFSVAAVTVILYLITLISYKKSVKAANKATYVTTTFTWVVMAGNLIVWIVAASLYRKEKKVDDLWGWTCSDAARAIQGIFEDDVDFKTFCNVQSVSWYTGLAQIAAILLTIVILFLVVMRKKSKRELKSFGLEQVTK</sequence>
<accession>A0A9P4VK15</accession>
<evidence type="ECO:0000313" key="3">
    <source>
        <dbReference type="EMBL" id="KAF2835886.1"/>
    </source>
</evidence>
<evidence type="ECO:0000256" key="2">
    <source>
        <dbReference type="SAM" id="Phobius"/>
    </source>
</evidence>
<feature type="transmembrane region" description="Helical" evidence="2">
    <location>
        <begin position="60"/>
        <end position="79"/>
    </location>
</feature>
<evidence type="ECO:0008006" key="5">
    <source>
        <dbReference type="Google" id="ProtNLM"/>
    </source>
</evidence>
<dbReference type="Proteomes" id="UP000799429">
    <property type="component" value="Unassembled WGS sequence"/>
</dbReference>
<dbReference type="PANTHER" id="PTHR42069:SF1">
    <property type="entry name" value="MARVEL DOMAIN-CONTAINING PROTEIN"/>
    <property type="match status" value="1"/>
</dbReference>
<evidence type="ECO:0000256" key="1">
    <source>
        <dbReference type="SAM" id="MobiDB-lite"/>
    </source>
</evidence>
<feature type="compositionally biased region" description="Polar residues" evidence="1">
    <location>
        <begin position="1"/>
        <end position="11"/>
    </location>
</feature>
<feature type="transmembrane region" description="Helical" evidence="2">
    <location>
        <begin position="213"/>
        <end position="236"/>
    </location>
</feature>
<feature type="transmembrane region" description="Helical" evidence="2">
    <location>
        <begin position="149"/>
        <end position="173"/>
    </location>
</feature>
<gene>
    <name evidence="3" type="ORF">M501DRAFT_1019489</name>
</gene>
<dbReference type="EMBL" id="MU006106">
    <property type="protein sequence ID" value="KAF2835886.1"/>
    <property type="molecule type" value="Genomic_DNA"/>
</dbReference>
<evidence type="ECO:0000313" key="4">
    <source>
        <dbReference type="Proteomes" id="UP000799429"/>
    </source>
</evidence>
<keyword evidence="2" id="KW-1133">Transmembrane helix</keyword>
<name>A0A9P4VK15_9PEZI</name>
<organism evidence="3 4">
    <name type="scientific">Patellaria atrata CBS 101060</name>
    <dbReference type="NCBI Taxonomy" id="1346257"/>
    <lineage>
        <taxon>Eukaryota</taxon>
        <taxon>Fungi</taxon>
        <taxon>Dikarya</taxon>
        <taxon>Ascomycota</taxon>
        <taxon>Pezizomycotina</taxon>
        <taxon>Dothideomycetes</taxon>
        <taxon>Dothideomycetes incertae sedis</taxon>
        <taxon>Patellariales</taxon>
        <taxon>Patellariaceae</taxon>
        <taxon>Patellaria</taxon>
    </lineage>
</organism>
<reference evidence="3" key="1">
    <citation type="journal article" date="2020" name="Stud. Mycol.">
        <title>101 Dothideomycetes genomes: a test case for predicting lifestyles and emergence of pathogens.</title>
        <authorList>
            <person name="Haridas S."/>
            <person name="Albert R."/>
            <person name="Binder M."/>
            <person name="Bloem J."/>
            <person name="Labutti K."/>
            <person name="Salamov A."/>
            <person name="Andreopoulos B."/>
            <person name="Baker S."/>
            <person name="Barry K."/>
            <person name="Bills G."/>
            <person name="Bluhm B."/>
            <person name="Cannon C."/>
            <person name="Castanera R."/>
            <person name="Culley D."/>
            <person name="Daum C."/>
            <person name="Ezra D."/>
            <person name="Gonzalez J."/>
            <person name="Henrissat B."/>
            <person name="Kuo A."/>
            <person name="Liang C."/>
            <person name="Lipzen A."/>
            <person name="Lutzoni F."/>
            <person name="Magnuson J."/>
            <person name="Mondo S."/>
            <person name="Nolan M."/>
            <person name="Ohm R."/>
            <person name="Pangilinan J."/>
            <person name="Park H.-J."/>
            <person name="Ramirez L."/>
            <person name="Alfaro M."/>
            <person name="Sun H."/>
            <person name="Tritt A."/>
            <person name="Yoshinaga Y."/>
            <person name="Zwiers L.-H."/>
            <person name="Turgeon B."/>
            <person name="Goodwin S."/>
            <person name="Spatafora J."/>
            <person name="Crous P."/>
            <person name="Grigoriev I."/>
        </authorList>
    </citation>
    <scope>NUCLEOTIDE SEQUENCE</scope>
    <source>
        <strain evidence="3">CBS 101060</strain>
    </source>
</reference>
<keyword evidence="4" id="KW-1185">Reference proteome</keyword>
<keyword evidence="2" id="KW-0472">Membrane</keyword>
<feature type="region of interest" description="Disordered" evidence="1">
    <location>
        <begin position="1"/>
        <end position="27"/>
    </location>
</feature>
<keyword evidence="2" id="KW-0812">Transmembrane</keyword>
<feature type="transmembrane region" description="Helical" evidence="2">
    <location>
        <begin position="117"/>
        <end position="137"/>
    </location>
</feature>
<dbReference type="AlphaFoldDB" id="A0A9P4VK15"/>
<comment type="caution">
    <text evidence="3">The sequence shown here is derived from an EMBL/GenBank/DDBJ whole genome shotgun (WGS) entry which is preliminary data.</text>
</comment>
<dbReference type="OrthoDB" id="5371583at2759"/>
<proteinExistence type="predicted"/>
<protein>
    <recommendedName>
        <fullName evidence="5">MARVEL domain-containing protein</fullName>
    </recommendedName>
</protein>
<dbReference type="PANTHER" id="PTHR42069">
    <property type="entry name" value="HYPHAL ANASTAMOSIS-8 PROTEIN"/>
    <property type="match status" value="1"/>
</dbReference>